<feature type="transmembrane region" description="Helical" evidence="1">
    <location>
        <begin position="66"/>
        <end position="84"/>
    </location>
</feature>
<evidence type="ECO:0008006" key="4">
    <source>
        <dbReference type="Google" id="ProtNLM"/>
    </source>
</evidence>
<feature type="transmembrane region" description="Helical" evidence="1">
    <location>
        <begin position="121"/>
        <end position="141"/>
    </location>
</feature>
<keyword evidence="1" id="KW-0812">Transmembrane</keyword>
<proteinExistence type="predicted"/>
<dbReference type="EMBL" id="VWSH01000001">
    <property type="protein sequence ID" value="KAA5536108.1"/>
    <property type="molecule type" value="Genomic_DNA"/>
</dbReference>
<evidence type="ECO:0000313" key="2">
    <source>
        <dbReference type="EMBL" id="KAA5536108.1"/>
    </source>
</evidence>
<dbReference type="Proteomes" id="UP000323632">
    <property type="component" value="Unassembled WGS sequence"/>
</dbReference>
<dbReference type="AlphaFoldDB" id="A0A5M6CLL2"/>
<accession>A0A5M6CLL2</accession>
<comment type="caution">
    <text evidence="2">The sequence shown here is derived from an EMBL/GenBank/DDBJ whole genome shotgun (WGS) entry which is preliminary data.</text>
</comment>
<name>A0A5M6CLL2_9BACT</name>
<evidence type="ECO:0000313" key="3">
    <source>
        <dbReference type="Proteomes" id="UP000323632"/>
    </source>
</evidence>
<reference evidence="2 3" key="1">
    <citation type="submission" date="2019-09" db="EMBL/GenBank/DDBJ databases">
        <title>Genome sequence and assembly of Taibaiella sp.</title>
        <authorList>
            <person name="Chhetri G."/>
        </authorList>
    </citation>
    <scope>NUCLEOTIDE SEQUENCE [LARGE SCALE GENOMIC DNA]</scope>
    <source>
        <strain evidence="2 3">KVB11</strain>
    </source>
</reference>
<dbReference type="RefSeq" id="WP_150030681.1">
    <property type="nucleotide sequence ID" value="NZ_VWSH01000001.1"/>
</dbReference>
<keyword evidence="3" id="KW-1185">Reference proteome</keyword>
<gene>
    <name evidence="2" type="ORF">F0919_00100</name>
</gene>
<keyword evidence="1" id="KW-1133">Transmembrane helix</keyword>
<organism evidence="2 3">
    <name type="scientific">Taibaiella lutea</name>
    <dbReference type="NCBI Taxonomy" id="2608001"/>
    <lineage>
        <taxon>Bacteria</taxon>
        <taxon>Pseudomonadati</taxon>
        <taxon>Bacteroidota</taxon>
        <taxon>Chitinophagia</taxon>
        <taxon>Chitinophagales</taxon>
        <taxon>Chitinophagaceae</taxon>
        <taxon>Taibaiella</taxon>
    </lineage>
</organism>
<protein>
    <recommendedName>
        <fullName evidence="4">DoxX family protein</fullName>
    </recommendedName>
</protein>
<keyword evidence="1" id="KW-0472">Membrane</keyword>
<feature type="transmembrane region" description="Helical" evidence="1">
    <location>
        <begin position="91"/>
        <end position="109"/>
    </location>
</feature>
<evidence type="ECO:0000256" key="1">
    <source>
        <dbReference type="SAM" id="Phobius"/>
    </source>
</evidence>
<sequence>MKSIIHFILSAGLALFFIYAGVKKFLPKEQTPNPSAKSELVAAIQNDHYASPVPFKLAVKMLKVSGFLKMVGVLQILSGLLILFPKTRLGGLIFLLPVTLNIFFIHLFMDNRMDENIETGIFFTLNLLLLLAYSKKIGTLFNARIN</sequence>